<organism evidence="11 12">
    <name type="scientific">Marininema halotolerans</name>
    <dbReference type="NCBI Taxonomy" id="1155944"/>
    <lineage>
        <taxon>Bacteria</taxon>
        <taxon>Bacillati</taxon>
        <taxon>Bacillota</taxon>
        <taxon>Bacilli</taxon>
        <taxon>Bacillales</taxon>
        <taxon>Thermoactinomycetaceae</taxon>
        <taxon>Marininema</taxon>
    </lineage>
</organism>
<evidence type="ECO:0000256" key="9">
    <source>
        <dbReference type="HAMAP-Rule" id="MF_00236"/>
    </source>
</evidence>
<name>A0A1I6S7V6_9BACL</name>
<keyword evidence="8 9" id="KW-0472">Membrane</keyword>
<dbReference type="PANTHER" id="PTHR42982:SF1">
    <property type="entry name" value="SEC-INDEPENDENT PROTEIN TRANSLOCASE PROTEIN TATA"/>
    <property type="match status" value="1"/>
</dbReference>
<evidence type="ECO:0000256" key="7">
    <source>
        <dbReference type="ARBA" id="ARBA00023010"/>
    </source>
</evidence>
<comment type="function">
    <text evidence="9">Part of the twin-arginine translocation (Tat) system that transports large folded proteins containing a characteristic twin-arginine motif in their signal peptide across membranes. TatA could form the protein-conducting channel of the Tat system.</text>
</comment>
<evidence type="ECO:0000256" key="10">
    <source>
        <dbReference type="SAM" id="MobiDB-lite"/>
    </source>
</evidence>
<sequence length="74" mass="8027">MLSQMGMPGLILIILVALLLFGPKKLPELGRSAGRTLREFKNAVSSPSQTQESQDADSITTDTRTTNLKNEPKA</sequence>
<dbReference type="NCBIfam" id="NF011430">
    <property type="entry name" value="PRK14861.1"/>
    <property type="match status" value="1"/>
</dbReference>
<dbReference type="PANTHER" id="PTHR42982">
    <property type="entry name" value="SEC-INDEPENDENT PROTEIN TRANSLOCASE PROTEIN TATA"/>
    <property type="match status" value="1"/>
</dbReference>
<dbReference type="GO" id="GO:0043953">
    <property type="term" value="P:protein transport by the Tat complex"/>
    <property type="evidence" value="ECO:0007669"/>
    <property type="project" value="UniProtKB-UniRule"/>
</dbReference>
<evidence type="ECO:0000313" key="12">
    <source>
        <dbReference type="Proteomes" id="UP000198660"/>
    </source>
</evidence>
<proteinExistence type="inferred from homology"/>
<dbReference type="Proteomes" id="UP000198660">
    <property type="component" value="Unassembled WGS sequence"/>
</dbReference>
<keyword evidence="4 9" id="KW-0812">Transmembrane</keyword>
<protein>
    <recommendedName>
        <fullName evidence="9">Sec-independent protein translocase protein TatA</fullName>
    </recommendedName>
</protein>
<dbReference type="Pfam" id="PF02416">
    <property type="entry name" value="TatA_B_E"/>
    <property type="match status" value="1"/>
</dbReference>
<gene>
    <name evidence="9" type="primary">tatA</name>
    <name evidence="11" type="ORF">SAMN05444972_106208</name>
</gene>
<evidence type="ECO:0000256" key="5">
    <source>
        <dbReference type="ARBA" id="ARBA00022927"/>
    </source>
</evidence>
<keyword evidence="12" id="KW-1185">Reference proteome</keyword>
<dbReference type="NCBIfam" id="TIGR01411">
    <property type="entry name" value="tatAE"/>
    <property type="match status" value="1"/>
</dbReference>
<dbReference type="InterPro" id="IPR003369">
    <property type="entry name" value="TatA/B/E"/>
</dbReference>
<reference evidence="12" key="1">
    <citation type="submission" date="2016-10" db="EMBL/GenBank/DDBJ databases">
        <authorList>
            <person name="Varghese N."/>
            <person name="Submissions S."/>
        </authorList>
    </citation>
    <scope>NUCLEOTIDE SEQUENCE [LARGE SCALE GENOMIC DNA]</scope>
    <source>
        <strain evidence="12">DSM 45789</strain>
    </source>
</reference>
<feature type="region of interest" description="Disordered" evidence="10">
    <location>
        <begin position="41"/>
        <end position="74"/>
    </location>
</feature>
<evidence type="ECO:0000256" key="2">
    <source>
        <dbReference type="ARBA" id="ARBA00022448"/>
    </source>
</evidence>
<feature type="compositionally biased region" description="Polar residues" evidence="10">
    <location>
        <begin position="43"/>
        <end position="74"/>
    </location>
</feature>
<dbReference type="OrthoDB" id="9800908at2"/>
<dbReference type="EMBL" id="FPAA01000006">
    <property type="protein sequence ID" value="SFS73069.1"/>
    <property type="molecule type" value="Genomic_DNA"/>
</dbReference>
<keyword evidence="6 9" id="KW-1133">Transmembrane helix</keyword>
<evidence type="ECO:0000256" key="3">
    <source>
        <dbReference type="ARBA" id="ARBA00022475"/>
    </source>
</evidence>
<keyword evidence="7 9" id="KW-0811">Translocation</keyword>
<keyword evidence="2 9" id="KW-0813">Transport</keyword>
<evidence type="ECO:0000313" key="11">
    <source>
        <dbReference type="EMBL" id="SFS73069.1"/>
    </source>
</evidence>
<dbReference type="HAMAP" id="MF_00236">
    <property type="entry name" value="TatA_E"/>
    <property type="match status" value="1"/>
</dbReference>
<dbReference type="GO" id="GO:0008320">
    <property type="term" value="F:protein transmembrane transporter activity"/>
    <property type="evidence" value="ECO:0007669"/>
    <property type="project" value="UniProtKB-UniRule"/>
</dbReference>
<keyword evidence="5 9" id="KW-0653">Protein transport</keyword>
<comment type="similarity">
    <text evidence="9">Belongs to the TatA/E family.</text>
</comment>
<evidence type="ECO:0000256" key="4">
    <source>
        <dbReference type="ARBA" id="ARBA00022692"/>
    </source>
</evidence>
<dbReference type="InterPro" id="IPR006312">
    <property type="entry name" value="TatA/E"/>
</dbReference>
<dbReference type="GO" id="GO:0033281">
    <property type="term" value="C:TAT protein transport complex"/>
    <property type="evidence" value="ECO:0007669"/>
    <property type="project" value="UniProtKB-UniRule"/>
</dbReference>
<comment type="subunit">
    <text evidence="9">Forms a complex with TatC.</text>
</comment>
<keyword evidence="3 9" id="KW-1003">Cell membrane</keyword>
<comment type="subcellular location">
    <subcellularLocation>
        <location evidence="1 9">Cell membrane</location>
        <topology evidence="1 9">Single-pass membrane protein</topology>
    </subcellularLocation>
</comment>
<accession>A0A1I6S7V6</accession>
<evidence type="ECO:0000256" key="8">
    <source>
        <dbReference type="ARBA" id="ARBA00023136"/>
    </source>
</evidence>
<dbReference type="Gene3D" id="1.20.5.3310">
    <property type="match status" value="1"/>
</dbReference>
<evidence type="ECO:0000256" key="1">
    <source>
        <dbReference type="ARBA" id="ARBA00004162"/>
    </source>
</evidence>
<dbReference type="AlphaFoldDB" id="A0A1I6S7V6"/>
<evidence type="ECO:0000256" key="6">
    <source>
        <dbReference type="ARBA" id="ARBA00022989"/>
    </source>
</evidence>